<dbReference type="Proteomes" id="UP000247409">
    <property type="component" value="Unassembled WGS sequence"/>
</dbReference>
<accession>A0A2V3J4H9</accession>
<organism evidence="1 2">
    <name type="scientific">Gracilariopsis chorda</name>
    <dbReference type="NCBI Taxonomy" id="448386"/>
    <lineage>
        <taxon>Eukaryota</taxon>
        <taxon>Rhodophyta</taxon>
        <taxon>Florideophyceae</taxon>
        <taxon>Rhodymeniophycidae</taxon>
        <taxon>Gracilariales</taxon>
        <taxon>Gracilariaceae</taxon>
        <taxon>Gracilariopsis</taxon>
    </lineage>
</organism>
<dbReference type="EMBL" id="NBIV01000006">
    <property type="protein sequence ID" value="PXF49328.1"/>
    <property type="molecule type" value="Genomic_DNA"/>
</dbReference>
<name>A0A2V3J4H9_9FLOR</name>
<proteinExistence type="predicted"/>
<protein>
    <submittedName>
        <fullName evidence="1">Uncharacterized protein</fullName>
    </submittedName>
</protein>
<sequence>MIAEGRLPSIARTVLQTEWAVLAFFAFLYAAHDGLPMQSKFSDWCLGQDADLDAPVGWLFRLPCELVRFIWGLGVENIVRGTAFGAAEADSLLDYVVRID</sequence>
<gene>
    <name evidence="1" type="ORF">BWQ96_00902</name>
</gene>
<keyword evidence="2" id="KW-1185">Reference proteome</keyword>
<evidence type="ECO:0000313" key="2">
    <source>
        <dbReference type="Proteomes" id="UP000247409"/>
    </source>
</evidence>
<comment type="caution">
    <text evidence="1">The sequence shown here is derived from an EMBL/GenBank/DDBJ whole genome shotgun (WGS) entry which is preliminary data.</text>
</comment>
<reference evidence="1 2" key="1">
    <citation type="journal article" date="2018" name="Mol. Biol. Evol.">
        <title>Analysis of the draft genome of the red seaweed Gracilariopsis chorda provides insights into genome size evolution in Rhodophyta.</title>
        <authorList>
            <person name="Lee J."/>
            <person name="Yang E.C."/>
            <person name="Graf L."/>
            <person name="Yang J.H."/>
            <person name="Qiu H."/>
            <person name="Zel Zion U."/>
            <person name="Chan C.X."/>
            <person name="Stephens T.G."/>
            <person name="Weber A.P.M."/>
            <person name="Boo G.H."/>
            <person name="Boo S.M."/>
            <person name="Kim K.M."/>
            <person name="Shin Y."/>
            <person name="Jung M."/>
            <person name="Lee S.J."/>
            <person name="Yim H.S."/>
            <person name="Lee J.H."/>
            <person name="Bhattacharya D."/>
            <person name="Yoon H.S."/>
        </authorList>
    </citation>
    <scope>NUCLEOTIDE SEQUENCE [LARGE SCALE GENOMIC DNA]</scope>
    <source>
        <strain evidence="1 2">SKKU-2015</strain>
        <tissue evidence="1">Whole body</tissue>
    </source>
</reference>
<evidence type="ECO:0000313" key="1">
    <source>
        <dbReference type="EMBL" id="PXF49328.1"/>
    </source>
</evidence>
<dbReference type="AlphaFoldDB" id="A0A2V3J4H9"/>